<name>A0A8D8PPM0_9HEMI</name>
<organism evidence="3">
    <name type="scientific">Cacopsylla melanoneura</name>
    <dbReference type="NCBI Taxonomy" id="428564"/>
    <lineage>
        <taxon>Eukaryota</taxon>
        <taxon>Metazoa</taxon>
        <taxon>Ecdysozoa</taxon>
        <taxon>Arthropoda</taxon>
        <taxon>Hexapoda</taxon>
        <taxon>Insecta</taxon>
        <taxon>Pterygota</taxon>
        <taxon>Neoptera</taxon>
        <taxon>Paraneoptera</taxon>
        <taxon>Hemiptera</taxon>
        <taxon>Sternorrhyncha</taxon>
        <taxon>Psylloidea</taxon>
        <taxon>Psyllidae</taxon>
        <taxon>Psyllinae</taxon>
        <taxon>Cacopsylla</taxon>
    </lineage>
</organism>
<keyword evidence="2" id="KW-0472">Membrane</keyword>
<dbReference type="PROSITE" id="PS51257">
    <property type="entry name" value="PROKAR_LIPOPROTEIN"/>
    <property type="match status" value="1"/>
</dbReference>
<feature type="region of interest" description="Disordered" evidence="1">
    <location>
        <begin position="192"/>
        <end position="229"/>
    </location>
</feature>
<evidence type="ECO:0000256" key="2">
    <source>
        <dbReference type="SAM" id="Phobius"/>
    </source>
</evidence>
<dbReference type="EMBL" id="HBUF01018967">
    <property type="protein sequence ID" value="CAG6610612.1"/>
    <property type="molecule type" value="Transcribed_RNA"/>
</dbReference>
<keyword evidence="2" id="KW-1133">Transmembrane helix</keyword>
<feature type="compositionally biased region" description="Polar residues" evidence="1">
    <location>
        <begin position="106"/>
        <end position="126"/>
    </location>
</feature>
<accession>A0A8D8PPM0</accession>
<proteinExistence type="predicted"/>
<sequence length="268" mass="29694">MRLNQNLSIIVMLIFLFSACEIFLFSGFCLSKMCLFLLFLFIEEDIKAKRAKPDPEYYRDLGKNRDPERAERKRKTPNRGGGGGSVVAPEVKVEAPDGHYQYSPAGPSSVSPYHQHSRTPSPSYNPSYQTPLVYAQPFSPDQRQNVVYGAHQSNIYSPAPAGTPHGPDQLFPPISPHNNPVFVPNQHPPDPPGACGGSSFAELIPMDTRGPFSQSRQPGDSLNDLDSNDLLPQLSRDLSENLNISISNQNMTDSLTKIANEEFDKFQS</sequence>
<evidence type="ECO:0000256" key="1">
    <source>
        <dbReference type="SAM" id="MobiDB-lite"/>
    </source>
</evidence>
<reference evidence="3" key="1">
    <citation type="submission" date="2021-05" db="EMBL/GenBank/DDBJ databases">
        <authorList>
            <person name="Alioto T."/>
            <person name="Alioto T."/>
            <person name="Gomez Garrido J."/>
        </authorList>
    </citation>
    <scope>NUCLEOTIDE SEQUENCE</scope>
</reference>
<protein>
    <submittedName>
        <fullName evidence="3">Uncharacterized protein</fullName>
    </submittedName>
</protein>
<feature type="region of interest" description="Disordered" evidence="1">
    <location>
        <begin position="55"/>
        <end position="126"/>
    </location>
</feature>
<keyword evidence="2" id="KW-0812">Transmembrane</keyword>
<feature type="transmembrane region" description="Helical" evidence="2">
    <location>
        <begin position="12"/>
        <end position="42"/>
    </location>
</feature>
<feature type="compositionally biased region" description="Low complexity" evidence="1">
    <location>
        <begin position="220"/>
        <end position="229"/>
    </location>
</feature>
<feature type="compositionally biased region" description="Basic and acidic residues" evidence="1">
    <location>
        <begin position="55"/>
        <end position="71"/>
    </location>
</feature>
<dbReference type="AlphaFoldDB" id="A0A8D8PPM0"/>
<evidence type="ECO:0000313" key="3">
    <source>
        <dbReference type="EMBL" id="CAG6610612.1"/>
    </source>
</evidence>